<evidence type="ECO:0000259" key="5">
    <source>
        <dbReference type="Pfam" id="PF02836"/>
    </source>
</evidence>
<keyword evidence="2" id="KW-0378">Hydrolase</keyword>
<dbReference type="Gene3D" id="2.60.120.260">
    <property type="entry name" value="Galactose-binding domain-like"/>
    <property type="match status" value="1"/>
</dbReference>
<evidence type="ECO:0000256" key="3">
    <source>
        <dbReference type="ARBA" id="ARBA00023295"/>
    </source>
</evidence>
<evidence type="ECO:0000313" key="6">
    <source>
        <dbReference type="EMBL" id="GGL70038.1"/>
    </source>
</evidence>
<gene>
    <name evidence="6" type="ORF">GCM10011575_30750</name>
</gene>
<feature type="domain" description="Glycoside hydrolase family 2 catalytic" evidence="5">
    <location>
        <begin position="430"/>
        <end position="612"/>
    </location>
</feature>
<dbReference type="Gene3D" id="2.60.40.10">
    <property type="entry name" value="Immunoglobulins"/>
    <property type="match status" value="1"/>
</dbReference>
<sequence length="1306" mass="139779">MHAALSTAFVLTDSLGRFTLTDIPAAARTVHAAKEAFRFSSVSLAETVRIVISPDDPSQLPRPEYPRPDLDRRPFTDGAWACLNGTWSFDPDPKGIGETEGWFDPSHQFGQAIRLPFPVQSLASIGEEDRATDGMWVDQFAGSNGLFWYRRSFTVPESFAGRNTRLRIGAVNWSATVWLDGIKMATDLGSGYSEVLVDLGRLAAGSTHTLAIKVFTPPGNHTAPYPMGKQMGWFSAMGGIWQSVWIEPVDAVRLSEVRAVPKLTFAGSTTTVIAASFQVAATITGTDSAAVTARLIGPDGDHVLSASLPVTDGSVSAVLDVPDPKLWAPESPQLYRLLLGVDAADDGTDGAALYLGLREFRRDWAPGHGPDDTADVHDQYQHFYLNNRPYFVRAVLDQGYTPWGIYTYPGVNTGPDFRTGTDTHPQPGSIRHDVAAIKQLGFNTTRMHVKINDPWYYHLCDQLGLLVWYDMPNNPYNALGDDAHANWEKNTRAAIARDANHPSIVTWVTFNEGWGIGGGGALDPDQYSWVLAMVAMIRDLDPNRLVVDNSPVLVQGHLGGDINDFHWYSGIREQWKTMLDQQSSQVYPGSTWNFLDSKAQSGQPWMNAEFGNGPDKFVMHVGLFRSYAKMSGYVYTEIAAEEHERGLPFTYCRLPTETGYLDHTGALRGIELFNTDDVVCLDSDPGIQLAPGSPLSVPVSISHFSSRDLSAARLRWQVVGTDAAGREKKTTVGGSRVVNAEPFTVTEVGSVTIAAPKDLRVARLYVWLEDHGESIAESQIVVDQSSVGTSIQLTGATLFDVAKPSDASWSGGTVGIIDEAGTTGTYTGVGFGWSEYQVDVPANCRTGRDASLICELATYADMTTELAGQSQELVKNAGTGMTTCKSSPHPATIAVSVDGVVAGSIHIPDDPADARGRVGSWRAPGQIRYGYPVSVRIPGRYLSGKQQVTLRLASLAGLSLFGPGTGRYGIDAQLVPAMQLAIPKTIRPGQLPTFALRPTITIAAPDLSTGAAGVAVVSIANPTVHTMSAVQVSLISANGGTSTALDAPMLSKLKPGASAQIRFSVDAGPVGVAQMLQLTAIVDATVGSRRVTNRIDAGAQVGGAVDLDQFPTVDVDDDFATDTSANYDLWLPVPATETMPATSSGGGELAATKSSAFYVLAANKAAASGKQTLTTIDIKQFIVPRVKQDVFFVGLAKDAGDYVLAWMGYQLASCGIDIRVGGTLTALTFPNPPIAVPGDEMALMTVGNDVSLWLNHDDAWTPIAGTDVSHLVNLADSTVISQYRHAVGFRGQGGTLAVSHLIGRSG</sequence>
<organism evidence="6 7">
    <name type="scientific">Microlunatus endophyticus</name>
    <dbReference type="NCBI Taxonomy" id="1716077"/>
    <lineage>
        <taxon>Bacteria</taxon>
        <taxon>Bacillati</taxon>
        <taxon>Actinomycetota</taxon>
        <taxon>Actinomycetes</taxon>
        <taxon>Propionibacteriales</taxon>
        <taxon>Propionibacteriaceae</taxon>
        <taxon>Microlunatus</taxon>
    </lineage>
</organism>
<dbReference type="InterPro" id="IPR008979">
    <property type="entry name" value="Galactose-bd-like_sf"/>
</dbReference>
<dbReference type="PANTHER" id="PTHR42732:SF2">
    <property type="entry name" value="BETA-MANNOSIDASE"/>
    <property type="match status" value="1"/>
</dbReference>
<reference evidence="6" key="2">
    <citation type="submission" date="2020-09" db="EMBL/GenBank/DDBJ databases">
        <authorList>
            <person name="Sun Q."/>
            <person name="Zhou Y."/>
        </authorList>
    </citation>
    <scope>NUCLEOTIDE SEQUENCE</scope>
    <source>
        <strain evidence="6">CGMCC 4.7306</strain>
    </source>
</reference>
<dbReference type="InterPro" id="IPR013783">
    <property type="entry name" value="Ig-like_fold"/>
</dbReference>
<dbReference type="SUPFAM" id="SSF51445">
    <property type="entry name" value="(Trans)glycosidases"/>
    <property type="match status" value="1"/>
</dbReference>
<evidence type="ECO:0000259" key="4">
    <source>
        <dbReference type="Pfam" id="PF00703"/>
    </source>
</evidence>
<dbReference type="SUPFAM" id="SSF49785">
    <property type="entry name" value="Galactose-binding domain-like"/>
    <property type="match status" value="1"/>
</dbReference>
<dbReference type="InterPro" id="IPR006102">
    <property type="entry name" value="Ig-like_GH2"/>
</dbReference>
<dbReference type="GO" id="GO:0004553">
    <property type="term" value="F:hydrolase activity, hydrolyzing O-glycosyl compounds"/>
    <property type="evidence" value="ECO:0007669"/>
    <property type="project" value="InterPro"/>
</dbReference>
<evidence type="ECO:0000256" key="1">
    <source>
        <dbReference type="ARBA" id="ARBA00007401"/>
    </source>
</evidence>
<name>A0A917W6U6_9ACTN</name>
<dbReference type="EMBL" id="BMMZ01000007">
    <property type="protein sequence ID" value="GGL70038.1"/>
    <property type="molecule type" value="Genomic_DNA"/>
</dbReference>
<protein>
    <recommendedName>
        <fullName evidence="8">Glycosyl hydrolases family 2</fullName>
    </recommendedName>
</protein>
<feature type="domain" description="Glycoside hydrolase family 2 immunoglobulin-like beta-sandwich" evidence="4">
    <location>
        <begin position="279"/>
        <end position="358"/>
    </location>
</feature>
<dbReference type="Gene3D" id="3.20.20.80">
    <property type="entry name" value="Glycosidases"/>
    <property type="match status" value="1"/>
</dbReference>
<proteinExistence type="inferred from homology"/>
<dbReference type="GO" id="GO:0005975">
    <property type="term" value="P:carbohydrate metabolic process"/>
    <property type="evidence" value="ECO:0007669"/>
    <property type="project" value="InterPro"/>
</dbReference>
<dbReference type="SUPFAM" id="SSF49303">
    <property type="entry name" value="beta-Galactosidase/glucuronidase domain"/>
    <property type="match status" value="1"/>
</dbReference>
<dbReference type="Pfam" id="PF02836">
    <property type="entry name" value="Glyco_hydro_2_C"/>
    <property type="match status" value="1"/>
</dbReference>
<dbReference type="InterPro" id="IPR006103">
    <property type="entry name" value="Glyco_hydro_2_cat"/>
</dbReference>
<accession>A0A917W6U6</accession>
<keyword evidence="3" id="KW-0326">Glycosidase</keyword>
<dbReference type="Pfam" id="PF00703">
    <property type="entry name" value="Glyco_hydro_2"/>
    <property type="match status" value="1"/>
</dbReference>
<evidence type="ECO:0000313" key="7">
    <source>
        <dbReference type="Proteomes" id="UP000613840"/>
    </source>
</evidence>
<dbReference type="InterPro" id="IPR051913">
    <property type="entry name" value="GH2_Domain-Containing"/>
</dbReference>
<comment type="similarity">
    <text evidence="1">Belongs to the glycosyl hydrolase 2 family.</text>
</comment>
<comment type="caution">
    <text evidence="6">The sequence shown here is derived from an EMBL/GenBank/DDBJ whole genome shotgun (WGS) entry which is preliminary data.</text>
</comment>
<evidence type="ECO:0000256" key="2">
    <source>
        <dbReference type="ARBA" id="ARBA00022801"/>
    </source>
</evidence>
<dbReference type="PANTHER" id="PTHR42732">
    <property type="entry name" value="BETA-GALACTOSIDASE"/>
    <property type="match status" value="1"/>
</dbReference>
<dbReference type="InterPro" id="IPR036156">
    <property type="entry name" value="Beta-gal/glucu_dom_sf"/>
</dbReference>
<dbReference type="InterPro" id="IPR017853">
    <property type="entry name" value="GH"/>
</dbReference>
<reference evidence="6" key="1">
    <citation type="journal article" date="2014" name="Int. J. Syst. Evol. Microbiol.">
        <title>Complete genome sequence of Corynebacterium casei LMG S-19264T (=DSM 44701T), isolated from a smear-ripened cheese.</title>
        <authorList>
            <consortium name="US DOE Joint Genome Institute (JGI-PGF)"/>
            <person name="Walter F."/>
            <person name="Albersmeier A."/>
            <person name="Kalinowski J."/>
            <person name="Ruckert C."/>
        </authorList>
    </citation>
    <scope>NUCLEOTIDE SEQUENCE</scope>
    <source>
        <strain evidence="6">CGMCC 4.7306</strain>
    </source>
</reference>
<evidence type="ECO:0008006" key="8">
    <source>
        <dbReference type="Google" id="ProtNLM"/>
    </source>
</evidence>
<dbReference type="Proteomes" id="UP000613840">
    <property type="component" value="Unassembled WGS sequence"/>
</dbReference>
<keyword evidence="7" id="KW-1185">Reference proteome</keyword>